<gene>
    <name evidence="2" type="ORF">SAMN06296427_101566</name>
</gene>
<evidence type="ECO:0000256" key="1">
    <source>
        <dbReference type="ARBA" id="ARBA00044755"/>
    </source>
</evidence>
<dbReference type="Proteomes" id="UP000192393">
    <property type="component" value="Unassembled WGS sequence"/>
</dbReference>
<dbReference type="AlphaFoldDB" id="A0A1W1YN32"/>
<dbReference type="OrthoDB" id="5432602at2"/>
<evidence type="ECO:0000313" key="3">
    <source>
        <dbReference type="Proteomes" id="UP000192393"/>
    </source>
</evidence>
<protein>
    <submittedName>
        <fullName evidence="2">Protein CcmA, bactofilin family</fullName>
    </submittedName>
</protein>
<dbReference type="EMBL" id="FWXS01000001">
    <property type="protein sequence ID" value="SMC37526.1"/>
    <property type="molecule type" value="Genomic_DNA"/>
</dbReference>
<dbReference type="PANTHER" id="PTHR35024">
    <property type="entry name" value="HYPOTHETICAL CYTOSOLIC PROTEIN"/>
    <property type="match status" value="1"/>
</dbReference>
<accession>A0A1W1YN32</accession>
<comment type="similarity">
    <text evidence="1">Belongs to the bactofilin family.</text>
</comment>
<reference evidence="3" key="1">
    <citation type="submission" date="2017-04" db="EMBL/GenBank/DDBJ databases">
        <authorList>
            <person name="Varghese N."/>
            <person name="Submissions S."/>
        </authorList>
    </citation>
    <scope>NUCLEOTIDE SEQUENCE [LARGE SCALE GENOMIC DNA]</scope>
    <source>
        <strain evidence="3">CGMCC 1.12708</strain>
    </source>
</reference>
<organism evidence="2 3">
    <name type="scientific">Moheibacter sediminis</name>
    <dbReference type="NCBI Taxonomy" id="1434700"/>
    <lineage>
        <taxon>Bacteria</taxon>
        <taxon>Pseudomonadati</taxon>
        <taxon>Bacteroidota</taxon>
        <taxon>Flavobacteriia</taxon>
        <taxon>Flavobacteriales</taxon>
        <taxon>Weeksellaceae</taxon>
        <taxon>Moheibacter</taxon>
    </lineage>
</organism>
<dbReference type="InterPro" id="IPR007607">
    <property type="entry name" value="BacA/B"/>
</dbReference>
<dbReference type="Pfam" id="PF04519">
    <property type="entry name" value="Bactofilin"/>
    <property type="match status" value="1"/>
</dbReference>
<dbReference type="RefSeq" id="WP_084015913.1">
    <property type="nucleotide sequence ID" value="NZ_FWXS01000001.1"/>
</dbReference>
<proteinExistence type="inferred from homology"/>
<dbReference type="PANTHER" id="PTHR35024:SF4">
    <property type="entry name" value="POLYMER-FORMING CYTOSKELETAL PROTEIN"/>
    <property type="match status" value="1"/>
</dbReference>
<evidence type="ECO:0000313" key="2">
    <source>
        <dbReference type="EMBL" id="SMC37526.1"/>
    </source>
</evidence>
<dbReference type="STRING" id="1434700.SAMN06296427_101566"/>
<sequence>MFTKSTKEIKNDLNQLQINTVIAGGISIAGDIKGETAIRIDGNVEGNVDMKKGIVIGDKSIIKGSLNSDAIIVFGKLIGNLKCKTLQIKNTGIIEGDIIADSLEVEMGGMYNGTLKMDTATKKSEEKKTN</sequence>
<keyword evidence="3" id="KW-1185">Reference proteome</keyword>
<name>A0A1W1YN32_9FLAO</name>